<dbReference type="EMBL" id="CP013067">
    <property type="protein sequence ID" value="ALP39635.1"/>
    <property type="molecule type" value="Genomic_DNA"/>
</dbReference>
<evidence type="ECO:0000256" key="4">
    <source>
        <dbReference type="ARBA" id="ARBA00023239"/>
    </source>
</evidence>
<dbReference type="InterPro" id="IPR003754">
    <property type="entry name" value="4pyrrol_synth_uPrphyn_synth"/>
</dbReference>
<dbReference type="KEGG" id="asr:WL1483_216"/>
<evidence type="ECO:0000313" key="12">
    <source>
        <dbReference type="Proteomes" id="UP000058114"/>
    </source>
</evidence>
<reference evidence="12" key="1">
    <citation type="submission" date="2015-10" db="EMBL/GenBank/DDBJ databases">
        <title>Complete Genome Sequence of Aeromonas schubertii strain WL1483.</title>
        <authorList>
            <person name="Liu L."/>
        </authorList>
    </citation>
    <scope>NUCLEOTIDE SEQUENCE [LARGE SCALE GENOMIC DNA]</scope>
    <source>
        <strain evidence="12">WL1483</strain>
    </source>
</reference>
<comment type="pathway">
    <text evidence="1 9">Porphyrin-containing compound metabolism; protoporphyrin-IX biosynthesis; coproporphyrinogen-III from 5-aminolevulinate: step 3/4.</text>
</comment>
<dbReference type="GO" id="GO:0004852">
    <property type="term" value="F:uroporphyrinogen-III synthase activity"/>
    <property type="evidence" value="ECO:0007669"/>
    <property type="project" value="UniProtKB-UniRule"/>
</dbReference>
<evidence type="ECO:0000313" key="11">
    <source>
        <dbReference type="EMBL" id="ALP39635.1"/>
    </source>
</evidence>
<dbReference type="GO" id="GO:0006780">
    <property type="term" value="P:uroporphyrinogen III biosynthetic process"/>
    <property type="evidence" value="ECO:0007669"/>
    <property type="project" value="UniProtKB-UniRule"/>
</dbReference>
<accession>A0A0S2SD67</accession>
<dbReference type="UniPathway" id="UPA00251">
    <property type="reaction ID" value="UER00320"/>
</dbReference>
<protein>
    <recommendedName>
        <fullName evidence="7 9">Uroporphyrinogen-III synthase</fullName>
        <ecNumber evidence="3 9">4.2.1.75</ecNumber>
    </recommendedName>
</protein>
<evidence type="ECO:0000256" key="2">
    <source>
        <dbReference type="ARBA" id="ARBA00008133"/>
    </source>
</evidence>
<dbReference type="AlphaFoldDB" id="A0A0S2SD67"/>
<name>A0A0S2SD67_9GAMM</name>
<dbReference type="InterPro" id="IPR036108">
    <property type="entry name" value="4pyrrol_syn_uPrphyn_synt_sf"/>
</dbReference>
<evidence type="ECO:0000256" key="9">
    <source>
        <dbReference type="RuleBase" id="RU366031"/>
    </source>
</evidence>
<proteinExistence type="inferred from homology"/>
<dbReference type="EC" id="4.2.1.75" evidence="3 9"/>
<organism evidence="11 12">
    <name type="scientific">Aeromonas schubertii</name>
    <dbReference type="NCBI Taxonomy" id="652"/>
    <lineage>
        <taxon>Bacteria</taxon>
        <taxon>Pseudomonadati</taxon>
        <taxon>Pseudomonadota</taxon>
        <taxon>Gammaproteobacteria</taxon>
        <taxon>Aeromonadales</taxon>
        <taxon>Aeromonadaceae</taxon>
        <taxon>Aeromonas</taxon>
    </lineage>
</organism>
<evidence type="ECO:0000256" key="5">
    <source>
        <dbReference type="ARBA" id="ARBA00023244"/>
    </source>
</evidence>
<feature type="domain" description="Tetrapyrrole biosynthesis uroporphyrinogen III synthase" evidence="10">
    <location>
        <begin position="13"/>
        <end position="235"/>
    </location>
</feature>
<evidence type="ECO:0000256" key="6">
    <source>
        <dbReference type="ARBA" id="ARBA00037589"/>
    </source>
</evidence>
<dbReference type="InterPro" id="IPR039793">
    <property type="entry name" value="UROS/Hem4"/>
</dbReference>
<gene>
    <name evidence="11" type="primary">hemD</name>
    <name evidence="11" type="ORF">WL1483_216</name>
</gene>
<reference evidence="11 12" key="2">
    <citation type="journal article" date="2016" name="Genome Announc.">
        <title>Complete Genome Sequence of the Highly Virulent Aeromonas schubertii Strain WL1483, Isolated from Diseased Snakehead Fish (Channa argus) in China.</title>
        <authorList>
            <person name="Liu L."/>
            <person name="Li N."/>
            <person name="Zhang D."/>
            <person name="Fu X."/>
            <person name="Shi C."/>
            <person name="Lin Q."/>
            <person name="Hao G."/>
        </authorList>
    </citation>
    <scope>NUCLEOTIDE SEQUENCE [LARGE SCALE GENOMIC DNA]</scope>
    <source>
        <strain evidence="11 12">WL1483</strain>
    </source>
</reference>
<sequence>MTPLVVRPRPQADALAARLRAAGHSPLVHPLLELRPGDDLTRLPHQLQQAEIVIAVSRHAALFARDFLLQTGQTWPNIDYFAVGEASAEALRESGVPALWPDDPRSEGLLALPGLHRIAGKRVLILRGNGGRELIADTLRERGADVTCLSVYRRHYPAQDGEALCQEWQHAGLDSLLVTSGELLETLLALVPAPYREWLLRLPLFVPSPRIAEQAAQAGFLDITTARGADHDALLAALELRKMQ</sequence>
<dbReference type="PANTHER" id="PTHR38042">
    <property type="entry name" value="UROPORPHYRINOGEN-III SYNTHASE, CHLOROPLASTIC"/>
    <property type="match status" value="1"/>
</dbReference>
<keyword evidence="5 9" id="KW-0627">Porphyrin biosynthesis</keyword>
<dbReference type="RefSeq" id="WP_060583459.1">
    <property type="nucleotide sequence ID" value="NZ_CP013067.1"/>
</dbReference>
<comment type="similarity">
    <text evidence="2 9">Belongs to the uroporphyrinogen-III synthase family.</text>
</comment>
<dbReference type="PATRIC" id="fig|652.5.peg.197"/>
<evidence type="ECO:0000259" key="10">
    <source>
        <dbReference type="Pfam" id="PF02602"/>
    </source>
</evidence>
<evidence type="ECO:0000256" key="8">
    <source>
        <dbReference type="ARBA" id="ARBA00048617"/>
    </source>
</evidence>
<dbReference type="GO" id="GO:0006782">
    <property type="term" value="P:protoporphyrinogen IX biosynthetic process"/>
    <property type="evidence" value="ECO:0007669"/>
    <property type="project" value="UniProtKB-UniRule"/>
</dbReference>
<dbReference type="Gene3D" id="3.40.50.10090">
    <property type="match status" value="2"/>
</dbReference>
<dbReference type="Proteomes" id="UP000058114">
    <property type="component" value="Chromosome"/>
</dbReference>
<dbReference type="Pfam" id="PF02602">
    <property type="entry name" value="HEM4"/>
    <property type="match status" value="1"/>
</dbReference>
<dbReference type="SUPFAM" id="SSF69618">
    <property type="entry name" value="HemD-like"/>
    <property type="match status" value="1"/>
</dbReference>
<evidence type="ECO:0000256" key="1">
    <source>
        <dbReference type="ARBA" id="ARBA00004772"/>
    </source>
</evidence>
<keyword evidence="4 9" id="KW-0456">Lyase</keyword>
<evidence type="ECO:0000256" key="7">
    <source>
        <dbReference type="ARBA" id="ARBA00040167"/>
    </source>
</evidence>
<comment type="catalytic activity">
    <reaction evidence="8 9">
        <text>hydroxymethylbilane = uroporphyrinogen III + H2O</text>
        <dbReference type="Rhea" id="RHEA:18965"/>
        <dbReference type="ChEBI" id="CHEBI:15377"/>
        <dbReference type="ChEBI" id="CHEBI:57308"/>
        <dbReference type="ChEBI" id="CHEBI:57845"/>
        <dbReference type="EC" id="4.2.1.75"/>
    </reaction>
</comment>
<dbReference type="PANTHER" id="PTHR38042:SF1">
    <property type="entry name" value="UROPORPHYRINOGEN-III SYNTHASE, CHLOROPLASTIC"/>
    <property type="match status" value="1"/>
</dbReference>
<comment type="function">
    <text evidence="6 9">Catalyzes cyclization of the linear tetrapyrrole, hydroxymethylbilane, to the macrocyclic uroporphyrinogen III.</text>
</comment>
<evidence type="ECO:0000256" key="3">
    <source>
        <dbReference type="ARBA" id="ARBA00013109"/>
    </source>
</evidence>
<dbReference type="CDD" id="cd06578">
    <property type="entry name" value="HemD"/>
    <property type="match status" value="1"/>
</dbReference>